<dbReference type="PANTHER" id="PTHR31279:SF13">
    <property type="entry name" value="PROTEIN EXORDIUM-LIKE 6"/>
    <property type="match status" value="1"/>
</dbReference>
<protein>
    <submittedName>
        <fullName evidence="6">Exordium-like protein</fullName>
    </submittedName>
</protein>
<keyword evidence="2" id="KW-0052">Apoplast</keyword>
<dbReference type="OrthoDB" id="47374at2759"/>
<evidence type="ECO:0000256" key="5">
    <source>
        <dbReference type="ARBA" id="ARBA00023591"/>
    </source>
</evidence>
<sequence>MVEQYQSATPAGKGTSPQIAVRIVKEQPDKAYSVGRTLAPQSIQSLVQKTTVGLPSSVALIFTDKNVAVQGTPKGRNSRHGFVNSGAFNTLYMVVGNPEANCPECGWPFNKPTSGPQTFQLQPPNGNVGTDAMVIGLAAALAETVSNPYNTGYFLGGDTDPVEAVSACPKTFGSGAFPGFAGKIRIKPGTGACYNAYGVKGTNFLLPALWNPKTRSCWTLL</sequence>
<name>A0A7J6W1C8_THATH</name>
<evidence type="ECO:0000256" key="3">
    <source>
        <dbReference type="ARBA" id="ARBA00022525"/>
    </source>
</evidence>
<keyword evidence="3" id="KW-0964">Secreted</keyword>
<evidence type="ECO:0000256" key="2">
    <source>
        <dbReference type="ARBA" id="ARBA00022523"/>
    </source>
</evidence>
<evidence type="ECO:0000256" key="4">
    <source>
        <dbReference type="ARBA" id="ARBA00022729"/>
    </source>
</evidence>
<comment type="subcellular location">
    <subcellularLocation>
        <location evidence="1">Secreted</location>
        <location evidence="1">Extracellular space</location>
        <location evidence="1">Apoplast</location>
    </subcellularLocation>
</comment>
<evidence type="ECO:0000313" key="7">
    <source>
        <dbReference type="Proteomes" id="UP000554482"/>
    </source>
</evidence>
<dbReference type="EMBL" id="JABWDY010023339">
    <property type="protein sequence ID" value="KAF5190981.1"/>
    <property type="molecule type" value="Genomic_DNA"/>
</dbReference>
<comment type="similarity">
    <text evidence="5">Belongs to the EXORDIUM family.</text>
</comment>
<keyword evidence="7" id="KW-1185">Reference proteome</keyword>
<dbReference type="Pfam" id="PF04674">
    <property type="entry name" value="Phi_1"/>
    <property type="match status" value="1"/>
</dbReference>
<keyword evidence="4" id="KW-0732">Signal</keyword>
<dbReference type="PANTHER" id="PTHR31279">
    <property type="entry name" value="PROTEIN EXORDIUM-LIKE 5"/>
    <property type="match status" value="1"/>
</dbReference>
<evidence type="ECO:0000313" key="6">
    <source>
        <dbReference type="EMBL" id="KAF5190981.1"/>
    </source>
</evidence>
<dbReference type="Proteomes" id="UP000554482">
    <property type="component" value="Unassembled WGS sequence"/>
</dbReference>
<dbReference type="InterPro" id="IPR006766">
    <property type="entry name" value="EXORDIUM-like"/>
</dbReference>
<accession>A0A7J6W1C8</accession>
<evidence type="ECO:0000256" key="1">
    <source>
        <dbReference type="ARBA" id="ARBA00004271"/>
    </source>
</evidence>
<organism evidence="6 7">
    <name type="scientific">Thalictrum thalictroides</name>
    <name type="common">Rue-anemone</name>
    <name type="synonym">Anemone thalictroides</name>
    <dbReference type="NCBI Taxonomy" id="46969"/>
    <lineage>
        <taxon>Eukaryota</taxon>
        <taxon>Viridiplantae</taxon>
        <taxon>Streptophyta</taxon>
        <taxon>Embryophyta</taxon>
        <taxon>Tracheophyta</taxon>
        <taxon>Spermatophyta</taxon>
        <taxon>Magnoliopsida</taxon>
        <taxon>Ranunculales</taxon>
        <taxon>Ranunculaceae</taxon>
        <taxon>Thalictroideae</taxon>
        <taxon>Thalictrum</taxon>
    </lineage>
</organism>
<dbReference type="AlphaFoldDB" id="A0A7J6W1C8"/>
<dbReference type="GO" id="GO:0048046">
    <property type="term" value="C:apoplast"/>
    <property type="evidence" value="ECO:0007669"/>
    <property type="project" value="UniProtKB-SubCell"/>
</dbReference>
<comment type="caution">
    <text evidence="6">The sequence shown here is derived from an EMBL/GenBank/DDBJ whole genome shotgun (WGS) entry which is preliminary data.</text>
</comment>
<gene>
    <name evidence="6" type="ORF">FRX31_019431</name>
</gene>
<proteinExistence type="inferred from homology"/>
<reference evidence="6 7" key="1">
    <citation type="submission" date="2020-06" db="EMBL/GenBank/DDBJ databases">
        <title>Transcriptomic and genomic resources for Thalictrum thalictroides and T. hernandezii: Facilitating candidate gene discovery in an emerging model plant lineage.</title>
        <authorList>
            <person name="Arias T."/>
            <person name="Riano-Pachon D.M."/>
            <person name="Di Stilio V.S."/>
        </authorList>
    </citation>
    <scope>NUCLEOTIDE SEQUENCE [LARGE SCALE GENOMIC DNA]</scope>
    <source>
        <strain evidence="7">cv. WT478/WT964</strain>
        <tissue evidence="6">Leaves</tissue>
    </source>
</reference>